<dbReference type="AlphaFoldDB" id="A0A6F8PP06"/>
<reference evidence="2" key="1">
    <citation type="submission" date="2019-11" db="EMBL/GenBank/DDBJ databases">
        <title>Isolation and characterization of two novel species in the genus Thiomicrorhabdus.</title>
        <authorList>
            <person name="Mochizuki J."/>
            <person name="Kojima H."/>
            <person name="Fukui M."/>
        </authorList>
    </citation>
    <scope>NUCLEOTIDE SEQUENCE [LARGE SCALE GENOMIC DNA]</scope>
    <source>
        <strain evidence="2">AkT22</strain>
    </source>
</reference>
<keyword evidence="2" id="KW-1185">Reference proteome</keyword>
<evidence type="ECO:0000313" key="1">
    <source>
        <dbReference type="EMBL" id="BBP43849.1"/>
    </source>
</evidence>
<dbReference type="EMBL" id="AP021888">
    <property type="protein sequence ID" value="BBP43849.1"/>
    <property type="molecule type" value="Genomic_DNA"/>
</dbReference>
<dbReference type="RefSeq" id="WP_173291620.1">
    <property type="nucleotide sequence ID" value="NZ_AP021888.1"/>
</dbReference>
<organism evidence="1 2">
    <name type="scientific">Thiosulfativibrio zosterae</name>
    <dbReference type="NCBI Taxonomy" id="2675053"/>
    <lineage>
        <taxon>Bacteria</taxon>
        <taxon>Pseudomonadati</taxon>
        <taxon>Pseudomonadota</taxon>
        <taxon>Gammaproteobacteria</taxon>
        <taxon>Thiotrichales</taxon>
        <taxon>Piscirickettsiaceae</taxon>
        <taxon>Thiosulfativibrio</taxon>
    </lineage>
</organism>
<evidence type="ECO:0000313" key="2">
    <source>
        <dbReference type="Proteomes" id="UP000501466"/>
    </source>
</evidence>
<name>A0A6F8PP06_9GAMM</name>
<protein>
    <submittedName>
        <fullName evidence="1">Uncharacterized protein</fullName>
    </submittedName>
</protein>
<sequence length="244" mass="26743">MTKHNTSFWIFLVAGVYASATFSDDTAISTQITSGFFISQGQSQTLGSPNSTTYSIPLMISSRSGRFQGALITNYLQVNNDYPTVNLTNQQQGMGDTILSVGYDLLEQPWITLKLKHKFATGDKNKGLSTGKDDTALQLDWLNQFQPNTAGYATLGYKWVGQVNEYAMQNSGYATAGLLQRLTPHNHLGVSLDYTQTSYTELKDALGASLFLSHQLNTSMTLTSLSSYDSTSSSNFGLTITKQF</sequence>
<dbReference type="KEGG" id="tzo:THMIRHAT_15950"/>
<accession>A0A6F8PP06</accession>
<dbReference type="Proteomes" id="UP000501466">
    <property type="component" value="Chromosome"/>
</dbReference>
<proteinExistence type="predicted"/>
<gene>
    <name evidence="1" type="ORF">THMIRHAT_15950</name>
</gene>